<dbReference type="RefSeq" id="WP_211860133.1">
    <property type="nucleotide sequence ID" value="NZ_JAAEDM010000002.1"/>
</dbReference>
<dbReference type="GO" id="GO:1901891">
    <property type="term" value="P:regulation of cell septum assembly"/>
    <property type="evidence" value="ECO:0007669"/>
    <property type="project" value="InterPro"/>
</dbReference>
<dbReference type="Gene3D" id="2.160.20.70">
    <property type="match status" value="1"/>
</dbReference>
<evidence type="ECO:0000256" key="4">
    <source>
        <dbReference type="ARBA" id="ARBA00023306"/>
    </source>
</evidence>
<proteinExistence type="inferred from homology"/>
<gene>
    <name evidence="6 10" type="primary">minC</name>
    <name evidence="10" type="ORF">GXW76_01095</name>
</gene>
<dbReference type="InterPro" id="IPR005526">
    <property type="entry name" value="Septum_form_inhib_MinC_C"/>
</dbReference>
<accession>A0A9X9WRH6</accession>
<dbReference type="HAMAP" id="MF_00267">
    <property type="entry name" value="MinC"/>
    <property type="match status" value="1"/>
</dbReference>
<dbReference type="GO" id="GO:0000902">
    <property type="term" value="P:cell morphogenesis"/>
    <property type="evidence" value="ECO:0007669"/>
    <property type="project" value="InterPro"/>
</dbReference>
<comment type="subunit">
    <text evidence="6">Interacts with MinD and FtsZ.</text>
</comment>
<keyword evidence="2 6" id="KW-0132">Cell division</keyword>
<reference evidence="10" key="1">
    <citation type="submission" date="2020-01" db="EMBL/GenBank/DDBJ databases">
        <authorList>
            <person name="Rat A."/>
        </authorList>
    </citation>
    <scope>NUCLEOTIDE SEQUENCE</scope>
    <source>
        <strain evidence="10">LMG 31231</strain>
    </source>
</reference>
<evidence type="ECO:0000256" key="2">
    <source>
        <dbReference type="ARBA" id="ARBA00022618"/>
    </source>
</evidence>
<feature type="domain" description="Septum formation inhibitor MinC C-terminal" evidence="8">
    <location>
        <begin position="151"/>
        <end position="250"/>
    </location>
</feature>
<dbReference type="Pfam" id="PF03775">
    <property type="entry name" value="MinC_C"/>
    <property type="match status" value="1"/>
</dbReference>
<dbReference type="AlphaFoldDB" id="A0A9X9WRH6"/>
<dbReference type="GO" id="GO:0000917">
    <property type="term" value="P:division septum assembly"/>
    <property type="evidence" value="ECO:0007669"/>
    <property type="project" value="UniProtKB-KW"/>
</dbReference>
<dbReference type="PANTHER" id="PTHR34108">
    <property type="entry name" value="SEPTUM SITE-DETERMINING PROTEIN MINC"/>
    <property type="match status" value="1"/>
</dbReference>
<dbReference type="InterPro" id="IPR013033">
    <property type="entry name" value="MinC"/>
</dbReference>
<evidence type="ECO:0000256" key="7">
    <source>
        <dbReference type="SAM" id="MobiDB-lite"/>
    </source>
</evidence>
<dbReference type="InterPro" id="IPR007874">
    <property type="entry name" value="MinC_N"/>
</dbReference>
<dbReference type="Gene3D" id="3.30.70.260">
    <property type="match status" value="1"/>
</dbReference>
<feature type="region of interest" description="Disordered" evidence="7">
    <location>
        <begin position="119"/>
        <end position="141"/>
    </location>
</feature>
<keyword evidence="3 6" id="KW-0717">Septation</keyword>
<keyword evidence="4 6" id="KW-0131">Cell cycle</keyword>
<dbReference type="Pfam" id="PF05209">
    <property type="entry name" value="MinC_N"/>
    <property type="match status" value="1"/>
</dbReference>
<comment type="function">
    <text evidence="5 6">Cell division inhibitor that blocks the formation of polar Z ring septums. Rapidly oscillates between the poles of the cell to destabilize FtsZ filaments that have formed before they mature into polar Z rings. Prevents FtsZ polymerization.</text>
</comment>
<comment type="caution">
    <text evidence="10">The sequence shown here is derived from an EMBL/GenBank/DDBJ whole genome shotgun (WGS) entry which is preliminary data.</text>
</comment>
<evidence type="ECO:0000256" key="5">
    <source>
        <dbReference type="ARBA" id="ARBA00025606"/>
    </source>
</evidence>
<dbReference type="SUPFAM" id="SSF63848">
    <property type="entry name" value="Cell-division inhibitor MinC, C-terminal domain"/>
    <property type="match status" value="1"/>
</dbReference>
<feature type="domain" description="Septum formation inhibitor MinC N-terminal" evidence="9">
    <location>
        <begin position="16"/>
        <end position="88"/>
    </location>
</feature>
<dbReference type="Proteomes" id="UP001138751">
    <property type="component" value="Unassembled WGS sequence"/>
</dbReference>
<evidence type="ECO:0000256" key="1">
    <source>
        <dbReference type="ARBA" id="ARBA00006291"/>
    </source>
</evidence>
<dbReference type="InterPro" id="IPR036145">
    <property type="entry name" value="MinC_C_sf"/>
</dbReference>
<evidence type="ECO:0000313" key="10">
    <source>
        <dbReference type="EMBL" id="MBR0669755.1"/>
    </source>
</evidence>
<evidence type="ECO:0000256" key="3">
    <source>
        <dbReference type="ARBA" id="ARBA00023210"/>
    </source>
</evidence>
<dbReference type="EMBL" id="JAAEDM010000002">
    <property type="protein sequence ID" value="MBR0669755.1"/>
    <property type="molecule type" value="Genomic_DNA"/>
</dbReference>
<dbReference type="PANTHER" id="PTHR34108:SF1">
    <property type="entry name" value="SEPTUM SITE-DETERMINING PROTEIN MINC"/>
    <property type="match status" value="1"/>
</dbReference>
<name>A0A9X9WRH6_9PROT</name>
<protein>
    <recommendedName>
        <fullName evidence="6">Probable septum site-determining protein MinC</fullName>
    </recommendedName>
</protein>
<sequence length="255" mass="26492">MSAAPRPETSPRLEPFRLRGANFNLLVLRLLDPRPEAVVPAIGDQFRRAPGFLRFAPVVLGLGDLEVPASAVDFQGLIEGLRGLEIVPIGTTGGTPELRNAAMAFGLPPIRSAGGKEIEEPAPAPAAVSAEPVAAPPPPPPPAGMARPTMIVEQPVRAGQRVWAQGGDLIVTSTVNAGGEVIADGNIHVYGALRGRAIAGGGANADARIFALNFDPELISIAGYYAVREGLTGAPIGKAVQVRLTGERMRFDPLG</sequence>
<organism evidence="10 11">
    <name type="scientific">Neoroseomonas soli</name>
    <dbReference type="NCBI Taxonomy" id="1081025"/>
    <lineage>
        <taxon>Bacteria</taxon>
        <taxon>Pseudomonadati</taxon>
        <taxon>Pseudomonadota</taxon>
        <taxon>Alphaproteobacteria</taxon>
        <taxon>Acetobacterales</taxon>
        <taxon>Acetobacteraceae</taxon>
        <taxon>Neoroseomonas</taxon>
    </lineage>
</organism>
<evidence type="ECO:0000313" key="11">
    <source>
        <dbReference type="Proteomes" id="UP001138751"/>
    </source>
</evidence>
<comment type="similarity">
    <text evidence="1 6">Belongs to the MinC family.</text>
</comment>
<reference evidence="10" key="2">
    <citation type="journal article" date="2021" name="Syst. Appl. Microbiol.">
        <title>Roseomonas hellenica sp. nov., isolated from roots of wild-growing Alkanna tinctoria.</title>
        <authorList>
            <person name="Rat A."/>
            <person name="Naranjo H.D."/>
            <person name="Lebbe L."/>
            <person name="Cnockaert M."/>
            <person name="Krigas N."/>
            <person name="Grigoriadou K."/>
            <person name="Maloupa E."/>
            <person name="Willems A."/>
        </authorList>
    </citation>
    <scope>NUCLEOTIDE SEQUENCE</scope>
    <source>
        <strain evidence="10">LMG 31231</strain>
    </source>
</reference>
<evidence type="ECO:0000259" key="9">
    <source>
        <dbReference type="Pfam" id="PF05209"/>
    </source>
</evidence>
<dbReference type="InterPro" id="IPR016098">
    <property type="entry name" value="CAP/MinC_C"/>
</dbReference>
<dbReference type="NCBIfam" id="TIGR01222">
    <property type="entry name" value="minC"/>
    <property type="match status" value="1"/>
</dbReference>
<evidence type="ECO:0000259" key="8">
    <source>
        <dbReference type="Pfam" id="PF03775"/>
    </source>
</evidence>
<keyword evidence="11" id="KW-1185">Reference proteome</keyword>
<dbReference type="GO" id="GO:0051302">
    <property type="term" value="P:regulation of cell division"/>
    <property type="evidence" value="ECO:0007669"/>
    <property type="project" value="InterPro"/>
</dbReference>
<evidence type="ECO:0000256" key="6">
    <source>
        <dbReference type="HAMAP-Rule" id="MF_00267"/>
    </source>
</evidence>